<dbReference type="CDD" id="cd09272">
    <property type="entry name" value="RNase_HI_RT_Ty1"/>
    <property type="match status" value="1"/>
</dbReference>
<keyword evidence="3" id="KW-1185">Reference proteome</keyword>
<dbReference type="OrthoDB" id="1935999at2759"/>
<proteinExistence type="predicted"/>
<evidence type="ECO:0000313" key="2">
    <source>
        <dbReference type="EMBL" id="CAA0834052.1"/>
    </source>
</evidence>
<dbReference type="PANTHER" id="PTHR11439">
    <property type="entry name" value="GAG-POL-RELATED RETROTRANSPOSON"/>
    <property type="match status" value="1"/>
</dbReference>
<keyword evidence="2" id="KW-0418">Kinase</keyword>
<evidence type="ECO:0000313" key="3">
    <source>
        <dbReference type="Proteomes" id="UP001153555"/>
    </source>
</evidence>
<name>A0A9N7NQ25_STRHE</name>
<organism evidence="2 3">
    <name type="scientific">Striga hermonthica</name>
    <name type="common">Purple witchweed</name>
    <name type="synonym">Buchnera hermonthica</name>
    <dbReference type="NCBI Taxonomy" id="68872"/>
    <lineage>
        <taxon>Eukaryota</taxon>
        <taxon>Viridiplantae</taxon>
        <taxon>Streptophyta</taxon>
        <taxon>Embryophyta</taxon>
        <taxon>Tracheophyta</taxon>
        <taxon>Spermatophyta</taxon>
        <taxon>Magnoliopsida</taxon>
        <taxon>eudicotyledons</taxon>
        <taxon>Gunneridae</taxon>
        <taxon>Pentapetalae</taxon>
        <taxon>asterids</taxon>
        <taxon>lamiids</taxon>
        <taxon>Lamiales</taxon>
        <taxon>Orobanchaceae</taxon>
        <taxon>Buchnereae</taxon>
        <taxon>Striga</taxon>
    </lineage>
</organism>
<accession>A0A9N7NQ25</accession>
<dbReference type="PANTHER" id="PTHR11439:SF467">
    <property type="entry name" value="INTEGRASE CATALYTIC DOMAIN-CONTAINING PROTEIN"/>
    <property type="match status" value="1"/>
</dbReference>
<dbReference type="GO" id="GO:0016301">
    <property type="term" value="F:kinase activity"/>
    <property type="evidence" value="ECO:0007669"/>
    <property type="project" value="UniProtKB-KW"/>
</dbReference>
<dbReference type="Proteomes" id="UP001153555">
    <property type="component" value="Unassembled WGS sequence"/>
</dbReference>
<dbReference type="EMBL" id="CACSLK010027842">
    <property type="protein sequence ID" value="CAA0834052.1"/>
    <property type="molecule type" value="Genomic_DNA"/>
</dbReference>
<protein>
    <submittedName>
        <fullName evidence="2">Cysteine-rich RLK (RECEPTOR-like protein kinase) 8</fullName>
    </submittedName>
</protein>
<gene>
    <name evidence="2" type="ORF">SHERM_29308</name>
</gene>
<comment type="caution">
    <text evidence="2">The sequence shown here is derived from an EMBL/GenBank/DDBJ whole genome shotgun (WGS) entry which is preliminary data.</text>
</comment>
<evidence type="ECO:0000256" key="1">
    <source>
        <dbReference type="SAM" id="MobiDB-lite"/>
    </source>
</evidence>
<feature type="compositionally biased region" description="Acidic residues" evidence="1">
    <location>
        <begin position="15"/>
        <end position="29"/>
    </location>
</feature>
<keyword evidence="2" id="KW-0808">Transferase</keyword>
<sequence length="181" mass="20647">MRPTDSVGAQIDDIERTEEEAEPESDEPIAESSTPLALGREPRMRRAPDRWVYRVKEESDGTKRYKARLVVKDTPEDSHIAAKELVWLQNFLNELGRPQEDVALYSDSQSAIHLAKNPAFHSRTKHIEGKYHFIRQLLDKKVLQLKKVSGKRNPADMLTKATSRVLKKGALGSRLMIVDFL</sequence>
<feature type="region of interest" description="Disordered" evidence="1">
    <location>
        <begin position="1"/>
        <end position="45"/>
    </location>
</feature>
<reference evidence="2" key="1">
    <citation type="submission" date="2019-12" db="EMBL/GenBank/DDBJ databases">
        <authorList>
            <person name="Scholes J."/>
        </authorList>
    </citation>
    <scope>NUCLEOTIDE SEQUENCE</scope>
</reference>
<dbReference type="AlphaFoldDB" id="A0A9N7NQ25"/>